<feature type="transmembrane region" description="Helical" evidence="1">
    <location>
        <begin position="108"/>
        <end position="126"/>
    </location>
</feature>
<sequence>MATTRTSTSAARRSASPSELALGGLLAVALAVVAYVATRHEVDGASRTAALVTAVLALAFVGAAVHGVLTRPVGRWRTVDMLVAAALAVACGVVFRGWSALWDAVSGAFGWFPPAQAVLYGAWFLAGSLVPLVVRRPGAALLAEFVASLVEYLLLDQFGALVLVYGVLQGLAAEAAFAAFGYRRWNLPTALLSGALGGVAAAVLDIAGYYADWSAGWKLAYVPIVAVSGAVLSGWVSWLLVRALAPTGALAAFPSGRERELV</sequence>
<feature type="transmembrane region" description="Helical" evidence="1">
    <location>
        <begin position="161"/>
        <end position="182"/>
    </location>
</feature>
<evidence type="ECO:0000313" key="2">
    <source>
        <dbReference type="EMBL" id="RZS87237.1"/>
    </source>
</evidence>
<feature type="transmembrane region" description="Helical" evidence="1">
    <location>
        <begin position="217"/>
        <end position="241"/>
    </location>
</feature>
<keyword evidence="1" id="KW-0812">Transmembrane</keyword>
<organism evidence="2 3">
    <name type="scientific">Motilibacter rhizosphaerae</name>
    <dbReference type="NCBI Taxonomy" id="598652"/>
    <lineage>
        <taxon>Bacteria</taxon>
        <taxon>Bacillati</taxon>
        <taxon>Actinomycetota</taxon>
        <taxon>Actinomycetes</taxon>
        <taxon>Motilibacterales</taxon>
        <taxon>Motilibacteraceae</taxon>
        <taxon>Motilibacter</taxon>
    </lineage>
</organism>
<dbReference type="EMBL" id="SGXD01000003">
    <property type="protein sequence ID" value="RZS87237.1"/>
    <property type="molecule type" value="Genomic_DNA"/>
</dbReference>
<keyword evidence="1" id="KW-0472">Membrane</keyword>
<gene>
    <name evidence="2" type="ORF">EV189_2662</name>
</gene>
<proteinExistence type="predicted"/>
<evidence type="ECO:0000256" key="1">
    <source>
        <dbReference type="SAM" id="Phobius"/>
    </source>
</evidence>
<feature type="transmembrane region" description="Helical" evidence="1">
    <location>
        <begin position="81"/>
        <end position="102"/>
    </location>
</feature>
<name>A0A4V2F4D6_9ACTN</name>
<dbReference type="InterPro" id="IPR017195">
    <property type="entry name" value="ABC_thiamin-permease_prd"/>
</dbReference>
<feature type="transmembrane region" description="Helical" evidence="1">
    <location>
        <begin position="20"/>
        <end position="37"/>
    </location>
</feature>
<accession>A0A4V2F4D6</accession>
<keyword evidence="1" id="KW-1133">Transmembrane helix</keyword>
<feature type="transmembrane region" description="Helical" evidence="1">
    <location>
        <begin position="138"/>
        <end position="155"/>
    </location>
</feature>
<dbReference type="Proteomes" id="UP000293638">
    <property type="component" value="Unassembled WGS sequence"/>
</dbReference>
<comment type="caution">
    <text evidence="2">The sequence shown here is derived from an EMBL/GenBank/DDBJ whole genome shotgun (WGS) entry which is preliminary data.</text>
</comment>
<dbReference type="AlphaFoldDB" id="A0A4V2F4D6"/>
<keyword evidence="3" id="KW-1185">Reference proteome</keyword>
<dbReference type="Pfam" id="PF09819">
    <property type="entry name" value="ABC_cobalt"/>
    <property type="match status" value="1"/>
</dbReference>
<feature type="transmembrane region" description="Helical" evidence="1">
    <location>
        <begin position="49"/>
        <end position="69"/>
    </location>
</feature>
<reference evidence="2 3" key="1">
    <citation type="submission" date="2019-02" db="EMBL/GenBank/DDBJ databases">
        <title>Genomic Encyclopedia of Type Strains, Phase IV (KMG-IV): sequencing the most valuable type-strain genomes for metagenomic binning, comparative biology and taxonomic classification.</title>
        <authorList>
            <person name="Goeker M."/>
        </authorList>
    </citation>
    <scope>NUCLEOTIDE SEQUENCE [LARGE SCALE GENOMIC DNA]</scope>
    <source>
        <strain evidence="2 3">DSM 45622</strain>
    </source>
</reference>
<feature type="transmembrane region" description="Helical" evidence="1">
    <location>
        <begin position="189"/>
        <end position="211"/>
    </location>
</feature>
<dbReference type="RefSeq" id="WP_231116364.1">
    <property type="nucleotide sequence ID" value="NZ_SGXD01000003.1"/>
</dbReference>
<evidence type="ECO:0000313" key="3">
    <source>
        <dbReference type="Proteomes" id="UP000293638"/>
    </source>
</evidence>
<protein>
    <submittedName>
        <fullName evidence="2">Energy-coupling factor transport system substrate-specific component</fullName>
    </submittedName>
</protein>